<feature type="compositionally biased region" description="Low complexity" evidence="1">
    <location>
        <begin position="512"/>
        <end position="527"/>
    </location>
</feature>
<dbReference type="EMBL" id="JAUEPU010000026">
    <property type="protein sequence ID" value="KAK0493182.1"/>
    <property type="molecule type" value="Genomic_DNA"/>
</dbReference>
<name>A0AA39UKJ6_9AGAR</name>
<keyword evidence="3" id="KW-1185">Reference proteome</keyword>
<feature type="region of interest" description="Disordered" evidence="1">
    <location>
        <begin position="364"/>
        <end position="424"/>
    </location>
</feature>
<evidence type="ECO:0000313" key="2">
    <source>
        <dbReference type="EMBL" id="KAK0493182.1"/>
    </source>
</evidence>
<proteinExistence type="predicted"/>
<feature type="region of interest" description="Disordered" evidence="1">
    <location>
        <begin position="494"/>
        <end position="527"/>
    </location>
</feature>
<dbReference type="AlphaFoldDB" id="A0AA39UKJ6"/>
<feature type="compositionally biased region" description="Basic and acidic residues" evidence="1">
    <location>
        <begin position="394"/>
        <end position="405"/>
    </location>
</feature>
<sequence length="527" mass="57418">MAPFTRSKGAAPSLDLPTWGNTKKATSASAKLPIHSKFDADLLGDLESPLTSMVSLWPDYSARGSGPVSIDERGLSSLPVKEESVASDDFDLQGNIGSHYDVDEPTSAGFQTALEPDLLDLREESIVFHPDDVRGWKTVGKRAGRHTPFPDPSSNLAGSASVMNNRFNILSNMNPVANKVTIDKTVKFFHDERQKNFEKQLSSMLNGFIKNCAAESRNDNDADDGYETEMQEPVPQTVNKGKVHEFCDTGIPGIEDSELDPENQCREWERLDFLKNEDPEVQKAIYESIVRSWKDVNGRNRRVTPAVAGPSTSTPRRPHRVEIVEEWYGEGDVSDRQSTPTAAVPNSAELPLMGSEVNPVAGMTDGHSQSTRRNVDFTPPITSTPMVKTKKKVHIVEECNSKETLDSETGANTGNSPSSGPTLLHASNMRDMRGCSPISGLNNPGNPHINLWNMIAVSRNAMHGGMRHDTSNVWTGPAFAVDQVPPNSFLGKLLKKSGTNQQLDMPPDDPGDPGLDSLSPSSDSESG</sequence>
<feature type="region of interest" description="Disordered" evidence="1">
    <location>
        <begin position="1"/>
        <end position="28"/>
    </location>
</feature>
<dbReference type="Proteomes" id="UP001175228">
    <property type="component" value="Unassembled WGS sequence"/>
</dbReference>
<feature type="compositionally biased region" description="Polar residues" evidence="1">
    <location>
        <begin position="407"/>
        <end position="421"/>
    </location>
</feature>
<gene>
    <name evidence="2" type="ORF">EDD18DRAFT_1357128</name>
</gene>
<evidence type="ECO:0000313" key="3">
    <source>
        <dbReference type="Proteomes" id="UP001175228"/>
    </source>
</evidence>
<accession>A0AA39UKJ6</accession>
<evidence type="ECO:0000256" key="1">
    <source>
        <dbReference type="SAM" id="MobiDB-lite"/>
    </source>
</evidence>
<protein>
    <submittedName>
        <fullName evidence="2">Uncharacterized protein</fullName>
    </submittedName>
</protein>
<reference evidence="2" key="1">
    <citation type="submission" date="2023-06" db="EMBL/GenBank/DDBJ databases">
        <authorList>
            <consortium name="Lawrence Berkeley National Laboratory"/>
            <person name="Ahrendt S."/>
            <person name="Sahu N."/>
            <person name="Indic B."/>
            <person name="Wong-Bajracharya J."/>
            <person name="Merenyi Z."/>
            <person name="Ke H.-M."/>
            <person name="Monk M."/>
            <person name="Kocsube S."/>
            <person name="Drula E."/>
            <person name="Lipzen A."/>
            <person name="Balint B."/>
            <person name="Henrissat B."/>
            <person name="Andreopoulos B."/>
            <person name="Martin F.M."/>
            <person name="Harder C.B."/>
            <person name="Rigling D."/>
            <person name="Ford K.L."/>
            <person name="Foster G.D."/>
            <person name="Pangilinan J."/>
            <person name="Papanicolaou A."/>
            <person name="Barry K."/>
            <person name="LaButti K."/>
            <person name="Viragh M."/>
            <person name="Koriabine M."/>
            <person name="Yan M."/>
            <person name="Riley R."/>
            <person name="Champramary S."/>
            <person name="Plett K.L."/>
            <person name="Tsai I.J."/>
            <person name="Slot J."/>
            <person name="Sipos G."/>
            <person name="Plett J."/>
            <person name="Nagy L.G."/>
            <person name="Grigoriev I.V."/>
        </authorList>
    </citation>
    <scope>NUCLEOTIDE SEQUENCE</scope>
    <source>
        <strain evidence="2">HWK02</strain>
    </source>
</reference>
<comment type="caution">
    <text evidence="2">The sequence shown here is derived from an EMBL/GenBank/DDBJ whole genome shotgun (WGS) entry which is preliminary data.</text>
</comment>
<organism evidence="2 3">
    <name type="scientific">Armillaria luteobubalina</name>
    <dbReference type="NCBI Taxonomy" id="153913"/>
    <lineage>
        <taxon>Eukaryota</taxon>
        <taxon>Fungi</taxon>
        <taxon>Dikarya</taxon>
        <taxon>Basidiomycota</taxon>
        <taxon>Agaricomycotina</taxon>
        <taxon>Agaricomycetes</taxon>
        <taxon>Agaricomycetidae</taxon>
        <taxon>Agaricales</taxon>
        <taxon>Marasmiineae</taxon>
        <taxon>Physalacriaceae</taxon>
        <taxon>Armillaria</taxon>
    </lineage>
</organism>
<feature type="compositionally biased region" description="Polar residues" evidence="1">
    <location>
        <begin position="19"/>
        <end position="28"/>
    </location>
</feature>